<dbReference type="GO" id="GO:0006508">
    <property type="term" value="P:proteolysis"/>
    <property type="evidence" value="ECO:0007669"/>
    <property type="project" value="UniProtKB-KW"/>
</dbReference>
<dbReference type="PROSITE" id="PS00136">
    <property type="entry name" value="SUBTILASE_ASP"/>
    <property type="match status" value="1"/>
</dbReference>
<dbReference type="VEuPathDB" id="PlasmoDB:PRELSG_1025300"/>
<comment type="catalytic activity">
    <reaction evidence="7">
        <text>Hydrolysis of proteins with broad specificity for peptide bonds, and a preference for a large uncharged residue in P1. Hydrolyzes peptide amides.</text>
        <dbReference type="EC" id="3.4.21.62"/>
    </reaction>
</comment>
<feature type="active site" description="Charge relay system" evidence="9">
    <location>
        <position position="265"/>
    </location>
</feature>
<dbReference type="InterPro" id="IPR000209">
    <property type="entry name" value="Peptidase_S8/S53_dom"/>
</dbReference>
<dbReference type="PROSITE" id="PS51892">
    <property type="entry name" value="SUBTILASE"/>
    <property type="match status" value="1"/>
</dbReference>
<dbReference type="InterPro" id="IPR023827">
    <property type="entry name" value="Peptidase_S8_Asp-AS"/>
</dbReference>
<dbReference type="Pfam" id="PF00082">
    <property type="entry name" value="Peptidase_S8"/>
    <property type="match status" value="1"/>
</dbReference>
<gene>
    <name evidence="11" type="primary">SUB3</name>
    <name evidence="11" type="ORF">PRELSG_1025300</name>
</gene>
<name>A0A1J1H7R7_PLARL</name>
<feature type="domain" description="Peptidase S8/S53" evidence="10">
    <location>
        <begin position="258"/>
        <end position="517"/>
    </location>
</feature>
<keyword evidence="2 9" id="KW-0645">Protease</keyword>
<dbReference type="OrthoDB" id="531541at2759"/>
<evidence type="ECO:0000256" key="9">
    <source>
        <dbReference type="PROSITE-ProRule" id="PRU01240"/>
    </source>
</evidence>
<evidence type="ECO:0000256" key="1">
    <source>
        <dbReference type="ARBA" id="ARBA00011073"/>
    </source>
</evidence>
<keyword evidence="12" id="KW-1185">Reference proteome</keyword>
<feature type="active site" description="Charge relay system" evidence="9">
    <location>
        <position position="484"/>
    </location>
</feature>
<evidence type="ECO:0000256" key="5">
    <source>
        <dbReference type="ARBA" id="ARBA00022825"/>
    </source>
</evidence>
<dbReference type="SUPFAM" id="SSF52743">
    <property type="entry name" value="Subtilisin-like"/>
    <property type="match status" value="1"/>
</dbReference>
<dbReference type="PROSITE" id="PS00137">
    <property type="entry name" value="SUBTILASE_HIS"/>
    <property type="match status" value="1"/>
</dbReference>
<feature type="active site" description="Charge relay system" evidence="9">
    <location>
        <position position="308"/>
    </location>
</feature>
<dbReference type="PANTHER" id="PTHR43399">
    <property type="entry name" value="SUBTILISIN-RELATED"/>
    <property type="match status" value="1"/>
</dbReference>
<accession>A0A1J1H7R7</accession>
<evidence type="ECO:0000256" key="8">
    <source>
        <dbReference type="ARBA" id="ARBA00023619"/>
    </source>
</evidence>
<dbReference type="AlphaFoldDB" id="A0A1J1H7R7"/>
<reference evidence="11 12" key="1">
    <citation type="submission" date="2015-04" db="EMBL/GenBank/DDBJ databases">
        <authorList>
            <consortium name="Pathogen Informatics"/>
        </authorList>
    </citation>
    <scope>NUCLEOTIDE SEQUENCE [LARGE SCALE GENOMIC DNA]</scope>
    <source>
        <strain evidence="11 12">SGS1</strain>
    </source>
</reference>
<evidence type="ECO:0000256" key="4">
    <source>
        <dbReference type="ARBA" id="ARBA00022801"/>
    </source>
</evidence>
<dbReference type="GeneID" id="39736720"/>
<evidence type="ECO:0000256" key="2">
    <source>
        <dbReference type="ARBA" id="ARBA00022670"/>
    </source>
</evidence>
<organism evidence="11 12">
    <name type="scientific">Plasmodium relictum</name>
    <dbReference type="NCBI Taxonomy" id="85471"/>
    <lineage>
        <taxon>Eukaryota</taxon>
        <taxon>Sar</taxon>
        <taxon>Alveolata</taxon>
        <taxon>Apicomplexa</taxon>
        <taxon>Aconoidasida</taxon>
        <taxon>Haemosporida</taxon>
        <taxon>Plasmodiidae</taxon>
        <taxon>Plasmodium</taxon>
        <taxon>Plasmodium (Haemamoeba)</taxon>
    </lineage>
</organism>
<dbReference type="Gene3D" id="3.40.50.200">
    <property type="entry name" value="Peptidase S8/S53 domain"/>
    <property type="match status" value="1"/>
</dbReference>
<dbReference type="KEGG" id="prel:PRELSG_1025300"/>
<evidence type="ECO:0000256" key="3">
    <source>
        <dbReference type="ARBA" id="ARBA00022729"/>
    </source>
</evidence>
<dbReference type="GO" id="GO:0004252">
    <property type="term" value="F:serine-type endopeptidase activity"/>
    <property type="evidence" value="ECO:0007669"/>
    <property type="project" value="UniProtKB-UniRule"/>
</dbReference>
<sequence>MINRHYLFFYFVNYIVFCKISFTNIEYFKNIKVSKNKINLEKCMWNSLNINKTNCKGRFLHEIKNNMLHIKKKFKNPQSQINISYEENKSNKENRYKKNDIDDIIIKKLIIRFKEHNNFLRLRIFKKRFMNILSHCGRVKRLDDINFYLYDFFKGLSETYLKMCLQLLKSKRISVELDYKIKNNEEKSMNTSEKIIDVSHDSRLDSICNMFKLNNNSNFKFLLNKMYKKCNMTNILEGYDIIQLKEAMELAGPYEINDVNVCIVDTGIDHNHDDLKDNIIEIKKSKRNKIKGDTLYNNGENSMDRHGHGTFIAGIIAGNSQKDKGIKGISKKAKLIICKALNDNNTGYISDVLECFNFCAKKKARIINASFASTADHSSLFNALMKLQEKNILVITSSGNCSGNNKKNTFQHCNLDVKKLYPSAYTVKLNNIISVSNMLQQPNGNLIISPDSCYSKSYVHLAAPGKNIRSTLPHNKYAISSGSSFSAAIITGFASLMLSINSELTCFQIIEKFKNSITHEKSLKNKVKWGGFINAYNLIKSTAESLQYN</sequence>
<dbReference type="EMBL" id="LN835305">
    <property type="protein sequence ID" value="CRH00597.1"/>
    <property type="molecule type" value="Genomic_DNA"/>
</dbReference>
<keyword evidence="6" id="KW-0865">Zymogen</keyword>
<protein>
    <recommendedName>
        <fullName evidence="8">subtilisin</fullName>
        <ecNumber evidence="8">3.4.21.62</ecNumber>
    </recommendedName>
</protein>
<dbReference type="InterPro" id="IPR036852">
    <property type="entry name" value="Peptidase_S8/S53_dom_sf"/>
</dbReference>
<evidence type="ECO:0000256" key="7">
    <source>
        <dbReference type="ARBA" id="ARBA00023529"/>
    </source>
</evidence>
<dbReference type="PANTHER" id="PTHR43399:SF4">
    <property type="entry name" value="CELL WALL-ASSOCIATED PROTEASE"/>
    <property type="match status" value="1"/>
</dbReference>
<evidence type="ECO:0000313" key="11">
    <source>
        <dbReference type="EMBL" id="CRH00597.1"/>
    </source>
</evidence>
<dbReference type="PRINTS" id="PR00723">
    <property type="entry name" value="SUBTILISIN"/>
</dbReference>
<evidence type="ECO:0000256" key="6">
    <source>
        <dbReference type="ARBA" id="ARBA00023145"/>
    </source>
</evidence>
<dbReference type="InterPro" id="IPR015500">
    <property type="entry name" value="Peptidase_S8_subtilisin-rel"/>
</dbReference>
<evidence type="ECO:0000313" key="12">
    <source>
        <dbReference type="Proteomes" id="UP000220158"/>
    </source>
</evidence>
<evidence type="ECO:0000259" key="10">
    <source>
        <dbReference type="Pfam" id="PF00082"/>
    </source>
</evidence>
<keyword evidence="4 9" id="KW-0378">Hydrolase</keyword>
<dbReference type="OMA" id="NNNVHTM"/>
<dbReference type="RefSeq" id="XP_028533600.1">
    <property type="nucleotide sequence ID" value="XM_028677185.1"/>
</dbReference>
<proteinExistence type="inferred from homology"/>
<dbReference type="Proteomes" id="UP000220158">
    <property type="component" value="Chromosome 10"/>
</dbReference>
<dbReference type="InterPro" id="IPR051048">
    <property type="entry name" value="Peptidase_S8/S53_subtilisin"/>
</dbReference>
<dbReference type="EC" id="3.4.21.62" evidence="8"/>
<keyword evidence="3" id="KW-0732">Signal</keyword>
<keyword evidence="5 9" id="KW-0720">Serine protease</keyword>
<comment type="similarity">
    <text evidence="1 9">Belongs to the peptidase S8 family.</text>
</comment>
<dbReference type="InterPro" id="IPR022398">
    <property type="entry name" value="Peptidase_S8_His-AS"/>
</dbReference>